<dbReference type="InterPro" id="IPR036388">
    <property type="entry name" value="WH-like_DNA-bd_sf"/>
</dbReference>
<dbReference type="PROSITE" id="PS50110">
    <property type="entry name" value="RESPONSE_REGULATORY"/>
    <property type="match status" value="1"/>
</dbReference>
<dbReference type="PROSITE" id="PS50921">
    <property type="entry name" value="ANTAR"/>
    <property type="match status" value="1"/>
</dbReference>
<dbReference type="GO" id="GO:0000160">
    <property type="term" value="P:phosphorelay signal transduction system"/>
    <property type="evidence" value="ECO:0007669"/>
    <property type="project" value="InterPro"/>
</dbReference>
<keyword evidence="1" id="KW-0597">Phosphoprotein</keyword>
<dbReference type="OrthoDB" id="9782798at2"/>
<dbReference type="EMBL" id="CP016171">
    <property type="protein sequence ID" value="ANN71116.1"/>
    <property type="molecule type" value="Genomic_DNA"/>
</dbReference>
<evidence type="ECO:0000313" key="6">
    <source>
        <dbReference type="Proteomes" id="UP000091897"/>
    </source>
</evidence>
<dbReference type="InterPro" id="IPR001789">
    <property type="entry name" value="Sig_transdc_resp-reg_receiver"/>
</dbReference>
<dbReference type="AlphaFoldDB" id="A0A193FVA8"/>
<dbReference type="InterPro" id="IPR008327">
    <property type="entry name" value="Sig_transdc_resp-reg_antiterm"/>
</dbReference>
<keyword evidence="5" id="KW-0418">Kinase</keyword>
<reference evidence="6 7" key="1">
    <citation type="submission" date="2016-06" db="EMBL/GenBank/DDBJ databases">
        <title>Complete genome sequences of Bordetella bronchialis and Bordetella flabilis.</title>
        <authorList>
            <person name="LiPuma J.J."/>
            <person name="Spilker T."/>
        </authorList>
    </citation>
    <scope>NUCLEOTIDE SEQUENCE [LARGE SCALE GENOMIC DNA]</scope>
    <source>
        <strain evidence="5 7">AU17976</strain>
        <strain evidence="4 6">AU3182</strain>
    </source>
</reference>
<dbReference type="Gene3D" id="1.10.10.10">
    <property type="entry name" value="Winged helix-like DNA-binding domain superfamily/Winged helix DNA-binding domain"/>
    <property type="match status" value="1"/>
</dbReference>
<protein>
    <submittedName>
        <fullName evidence="5">Histidine kinase</fullName>
    </submittedName>
</protein>
<evidence type="ECO:0000259" key="3">
    <source>
        <dbReference type="PROSITE" id="PS50921"/>
    </source>
</evidence>
<dbReference type="STRING" id="463025.BAU08_06995"/>
<dbReference type="Pfam" id="PF03861">
    <property type="entry name" value="ANTAR"/>
    <property type="match status" value="1"/>
</dbReference>
<organism evidence="5 7">
    <name type="scientific">Bordetella bronchialis</name>
    <dbReference type="NCBI Taxonomy" id="463025"/>
    <lineage>
        <taxon>Bacteria</taxon>
        <taxon>Pseudomonadati</taxon>
        <taxon>Pseudomonadota</taxon>
        <taxon>Betaproteobacteria</taxon>
        <taxon>Burkholderiales</taxon>
        <taxon>Alcaligenaceae</taxon>
        <taxon>Bordetella</taxon>
    </lineage>
</organism>
<dbReference type="RefSeq" id="WP_066346006.1">
    <property type="nucleotide sequence ID" value="NZ_CBCSFJ010000003.1"/>
</dbReference>
<evidence type="ECO:0000256" key="1">
    <source>
        <dbReference type="PROSITE-ProRule" id="PRU00169"/>
    </source>
</evidence>
<evidence type="ECO:0000259" key="2">
    <source>
        <dbReference type="PROSITE" id="PS50110"/>
    </source>
</evidence>
<dbReference type="KEGG" id="bbro:BAU06_06740"/>
<keyword evidence="5" id="KW-0808">Transferase</keyword>
<evidence type="ECO:0000313" key="5">
    <source>
        <dbReference type="EMBL" id="ANN71116.1"/>
    </source>
</evidence>
<feature type="domain" description="ANTAR" evidence="3">
    <location>
        <begin position="123"/>
        <end position="184"/>
    </location>
</feature>
<feature type="domain" description="Response regulatory" evidence="2">
    <location>
        <begin position="3"/>
        <end position="117"/>
    </location>
</feature>
<dbReference type="SUPFAM" id="SSF52172">
    <property type="entry name" value="CheY-like"/>
    <property type="match status" value="1"/>
</dbReference>
<dbReference type="InterPro" id="IPR011006">
    <property type="entry name" value="CheY-like_superfamily"/>
</dbReference>
<dbReference type="Gene3D" id="3.40.50.2300">
    <property type="match status" value="1"/>
</dbReference>
<dbReference type="Proteomes" id="UP000091897">
    <property type="component" value="Chromosome"/>
</dbReference>
<gene>
    <name evidence="4" type="ORF">BAU06_06740</name>
    <name evidence="5" type="ORF">BAU08_06995</name>
</gene>
<sequence>MLRVMLIRDGEGRVAELRNTLEQGGVQIVAEVLPAADLSALIARHAPDVVLIDTDAPSRDTLEGVCVASAHGDRPVVMFTESNDRQTMRAALQAGVAAYVVGEVPASRIRSLLDVAIERYAVDRARREELTEARQRLAERQWVEKAKGLLMSLRGVSEEEAYRMLREHAMKSQRRIGEVARAMVEAAGWLKS</sequence>
<accession>A0A193FVA8</accession>
<keyword evidence="6" id="KW-1185">Reference proteome</keyword>
<dbReference type="Pfam" id="PF00072">
    <property type="entry name" value="Response_reg"/>
    <property type="match status" value="1"/>
</dbReference>
<evidence type="ECO:0000313" key="4">
    <source>
        <dbReference type="EMBL" id="ANN66032.1"/>
    </source>
</evidence>
<evidence type="ECO:0000313" key="7">
    <source>
        <dbReference type="Proteomes" id="UP000092213"/>
    </source>
</evidence>
<dbReference type="GO" id="GO:0016301">
    <property type="term" value="F:kinase activity"/>
    <property type="evidence" value="ECO:0007669"/>
    <property type="project" value="UniProtKB-KW"/>
</dbReference>
<dbReference type="GO" id="GO:0003723">
    <property type="term" value="F:RNA binding"/>
    <property type="evidence" value="ECO:0007669"/>
    <property type="project" value="InterPro"/>
</dbReference>
<name>A0A193FVA8_9BORD</name>
<dbReference type="Proteomes" id="UP000092213">
    <property type="component" value="Chromosome"/>
</dbReference>
<dbReference type="SMART" id="SM01012">
    <property type="entry name" value="ANTAR"/>
    <property type="match status" value="1"/>
</dbReference>
<feature type="modified residue" description="4-aspartylphosphate" evidence="1">
    <location>
        <position position="53"/>
    </location>
</feature>
<proteinExistence type="predicted"/>
<dbReference type="InterPro" id="IPR005561">
    <property type="entry name" value="ANTAR"/>
</dbReference>
<dbReference type="EMBL" id="CP016170">
    <property type="protein sequence ID" value="ANN66032.1"/>
    <property type="molecule type" value="Genomic_DNA"/>
</dbReference>
<dbReference type="PIRSF" id="PIRSF036382">
    <property type="entry name" value="RR_antiterm"/>
    <property type="match status" value="1"/>
</dbReference>